<dbReference type="EMBL" id="AWTP01000001">
    <property type="protein sequence ID" value="KGH22101.1"/>
    <property type="molecule type" value="Genomic_DNA"/>
</dbReference>
<gene>
    <name evidence="1" type="ORF">P608_01600</name>
</gene>
<dbReference type="AlphaFoldDB" id="A0A0E3C452"/>
<accession>A0A0E3C452</accession>
<protein>
    <submittedName>
        <fullName evidence="1">Uncharacterized protein</fullName>
    </submittedName>
</protein>
<keyword evidence="2" id="KW-1185">Reference proteome</keyword>
<organism evidence="1 2">
    <name type="scientific">Comamonas thiooxydans</name>
    <dbReference type="NCBI Taxonomy" id="363952"/>
    <lineage>
        <taxon>Bacteria</taxon>
        <taxon>Pseudomonadati</taxon>
        <taxon>Pseudomonadota</taxon>
        <taxon>Betaproteobacteria</taxon>
        <taxon>Burkholderiales</taxon>
        <taxon>Comamonadaceae</taxon>
        <taxon>Comamonas</taxon>
    </lineage>
</organism>
<reference evidence="1 2" key="1">
    <citation type="submission" date="2013-09" db="EMBL/GenBank/DDBJ databases">
        <title>High correlation between genotypes and phenotypes of environmental bacteria Comamonas testosteroni strains.</title>
        <authorList>
            <person name="Liu L."/>
            <person name="Zhu W."/>
            <person name="Xia X."/>
            <person name="Xu B."/>
            <person name="Luo M."/>
            <person name="Wang G."/>
        </authorList>
    </citation>
    <scope>NUCLEOTIDE SEQUENCE [LARGE SCALE GENOMIC DNA]</scope>
    <source>
        <strain evidence="1 2">DF2</strain>
    </source>
</reference>
<sequence length="31" mass="3340">MHAQRIRSDMTALLQACMSIRPGRPKAGSGV</sequence>
<proteinExistence type="predicted"/>
<evidence type="ECO:0000313" key="2">
    <source>
        <dbReference type="Proteomes" id="UP000029549"/>
    </source>
</evidence>
<dbReference type="Proteomes" id="UP000029549">
    <property type="component" value="Unassembled WGS sequence"/>
</dbReference>
<evidence type="ECO:0000313" key="1">
    <source>
        <dbReference type="EMBL" id="KGH22101.1"/>
    </source>
</evidence>
<comment type="caution">
    <text evidence="1">The sequence shown here is derived from an EMBL/GenBank/DDBJ whole genome shotgun (WGS) entry which is preliminary data.</text>
</comment>
<name>A0A0E3C452_9BURK</name>